<dbReference type="Pfam" id="PF01182">
    <property type="entry name" value="Glucosamine_iso"/>
    <property type="match status" value="1"/>
</dbReference>
<dbReference type="GO" id="GO:0017057">
    <property type="term" value="F:6-phosphogluconolactonase activity"/>
    <property type="evidence" value="ECO:0007669"/>
    <property type="project" value="UniProtKB-UniRule"/>
</dbReference>
<keyword evidence="9" id="KW-0614">Plasmid</keyword>
<name>A0A0D4ZZ83_9SPHN</name>
<protein>
    <recommendedName>
        <fullName evidence="6 7">6-phosphogluconolactonase</fullName>
        <shortName evidence="7">6PGL</shortName>
        <ecNumber evidence="5 7">3.1.1.31</ecNumber>
    </recommendedName>
</protein>
<dbReference type="PANTHER" id="PTHR11054:SF0">
    <property type="entry name" value="6-PHOSPHOGLUCONOLACTONASE"/>
    <property type="match status" value="1"/>
</dbReference>
<proteinExistence type="inferred from homology"/>
<keyword evidence="7 9" id="KW-0378">Hydrolase</keyword>
<evidence type="ECO:0000256" key="2">
    <source>
        <dbReference type="ARBA" id="ARBA00002681"/>
    </source>
</evidence>
<evidence type="ECO:0000259" key="8">
    <source>
        <dbReference type="Pfam" id="PF01182"/>
    </source>
</evidence>
<accession>A0A0D4ZZ83</accession>
<dbReference type="SUPFAM" id="SSF100950">
    <property type="entry name" value="NagB/RpiA/CoA transferase-like"/>
    <property type="match status" value="1"/>
</dbReference>
<dbReference type="Gene3D" id="3.40.50.1360">
    <property type="match status" value="1"/>
</dbReference>
<dbReference type="GO" id="GO:0006098">
    <property type="term" value="P:pentose-phosphate shunt"/>
    <property type="evidence" value="ECO:0007669"/>
    <property type="project" value="UniProtKB-UniPathway"/>
</dbReference>
<dbReference type="GO" id="GO:0005975">
    <property type="term" value="P:carbohydrate metabolic process"/>
    <property type="evidence" value="ECO:0007669"/>
    <property type="project" value="UniProtKB-UniRule"/>
</dbReference>
<dbReference type="InterPro" id="IPR005900">
    <property type="entry name" value="6-phosphogluconolactonase_DevB"/>
</dbReference>
<evidence type="ECO:0000256" key="6">
    <source>
        <dbReference type="ARBA" id="ARBA00020337"/>
    </source>
</evidence>
<dbReference type="NCBIfam" id="TIGR01198">
    <property type="entry name" value="pgl"/>
    <property type="match status" value="1"/>
</dbReference>
<dbReference type="InterPro" id="IPR006148">
    <property type="entry name" value="Glc/Gal-6P_isomerase"/>
</dbReference>
<gene>
    <name evidence="7" type="primary">pgl</name>
    <name evidence="9" type="ORF">plasmid201_070</name>
</gene>
<reference evidence="9" key="1">
    <citation type="submission" date="2014-06" db="EMBL/GenBank/DDBJ databases">
        <title>Molecular and ecological studies on carbamate pesticide degrading bacteria isolated from agricultural soils.</title>
        <authorList>
            <person name="Kim D.-U."/>
            <person name="Ka J.-O."/>
        </authorList>
    </citation>
    <scope>NUCLEOTIDE SEQUENCE</scope>
    <source>
        <strain evidence="9">NS2</strain>
        <plasmid evidence="9">201</plasmid>
    </source>
</reference>
<dbReference type="AlphaFoldDB" id="A0A0D4ZZ83"/>
<evidence type="ECO:0000256" key="7">
    <source>
        <dbReference type="RuleBase" id="RU365095"/>
    </source>
</evidence>
<comment type="catalytic activity">
    <reaction evidence="1 7">
        <text>6-phospho-D-glucono-1,5-lactone + H2O = 6-phospho-D-gluconate + H(+)</text>
        <dbReference type="Rhea" id="RHEA:12556"/>
        <dbReference type="ChEBI" id="CHEBI:15377"/>
        <dbReference type="ChEBI" id="CHEBI:15378"/>
        <dbReference type="ChEBI" id="CHEBI:57955"/>
        <dbReference type="ChEBI" id="CHEBI:58759"/>
        <dbReference type="EC" id="3.1.1.31"/>
    </reaction>
</comment>
<sequence length="241" mass="25446">MNGPSERSGAALVWQSFEDAAAMAAPVADVVQSILRSAIAARGSAVIAVPGGQTPKPIFHQLAVRDVDWPRVTLLPTDDRLVPIDDPLSGAGLIRTYFGSTGAMLLTLFDGEADPRSAGDTADRKLRRLRWPLDLVWLGMGEDGHVASILPGPDFDAALNAPARRLAYGVTPDPLPAAAPVARVTLTRAALVATRCLLLTITGETKRAVAEQAIREGSSSNLAIGRVLSSIRAPVAIYWGR</sequence>
<dbReference type="EC" id="3.1.1.31" evidence="5 7"/>
<evidence type="ECO:0000256" key="1">
    <source>
        <dbReference type="ARBA" id="ARBA00000832"/>
    </source>
</evidence>
<dbReference type="InterPro" id="IPR037171">
    <property type="entry name" value="NagB/RpiA_transferase-like"/>
</dbReference>
<feature type="domain" description="Glucosamine/galactosamine-6-phosphate isomerase" evidence="8">
    <location>
        <begin position="18"/>
        <end position="223"/>
    </location>
</feature>
<geneLocation type="plasmid" evidence="9">
    <name>201</name>
</geneLocation>
<evidence type="ECO:0000256" key="4">
    <source>
        <dbReference type="ARBA" id="ARBA00010662"/>
    </source>
</evidence>
<dbReference type="PANTHER" id="PTHR11054">
    <property type="entry name" value="6-PHOSPHOGLUCONOLACTONASE"/>
    <property type="match status" value="1"/>
</dbReference>
<comment type="similarity">
    <text evidence="4 7">Belongs to the glucosamine/galactosamine-6-phosphate isomerase family. 6-phosphogluconolactonase subfamily.</text>
</comment>
<evidence type="ECO:0000256" key="3">
    <source>
        <dbReference type="ARBA" id="ARBA00004961"/>
    </source>
</evidence>
<dbReference type="UniPathway" id="UPA00115">
    <property type="reaction ID" value="UER00409"/>
</dbReference>
<organism evidence="9">
    <name type="scientific">Sphingomonas sp. NS2</name>
    <dbReference type="NCBI Taxonomy" id="908605"/>
    <lineage>
        <taxon>Bacteria</taxon>
        <taxon>Pseudomonadati</taxon>
        <taxon>Pseudomonadota</taxon>
        <taxon>Alphaproteobacteria</taxon>
        <taxon>Sphingomonadales</taxon>
        <taxon>Sphingomonadaceae</taxon>
        <taxon>Sphingomonas</taxon>
    </lineage>
</organism>
<dbReference type="CDD" id="cd01400">
    <property type="entry name" value="6PGL"/>
    <property type="match status" value="1"/>
</dbReference>
<dbReference type="EMBL" id="KM017070">
    <property type="protein sequence ID" value="AJW29258.1"/>
    <property type="molecule type" value="Genomic_DNA"/>
</dbReference>
<evidence type="ECO:0000256" key="5">
    <source>
        <dbReference type="ARBA" id="ARBA00013198"/>
    </source>
</evidence>
<comment type="pathway">
    <text evidence="3 7">Carbohydrate degradation; pentose phosphate pathway; D-ribulose 5-phosphate from D-glucose 6-phosphate (oxidative stage): step 2/3.</text>
</comment>
<comment type="function">
    <text evidence="2 7">Hydrolysis of 6-phosphogluconolactone to 6-phosphogluconate.</text>
</comment>
<evidence type="ECO:0000313" key="9">
    <source>
        <dbReference type="EMBL" id="AJW29258.1"/>
    </source>
</evidence>
<dbReference type="InterPro" id="IPR039104">
    <property type="entry name" value="6PGL"/>
</dbReference>